<dbReference type="InterPro" id="IPR010201">
    <property type="entry name" value="HflK"/>
</dbReference>
<proteinExistence type="inferred from homology"/>
<name>H9UJS6_SPIAZ</name>
<dbReference type="Proteomes" id="UP000007383">
    <property type="component" value="Chromosome"/>
</dbReference>
<dbReference type="InterPro" id="IPR036013">
    <property type="entry name" value="Band_7/SPFH_dom_sf"/>
</dbReference>
<dbReference type="Pfam" id="PF01145">
    <property type="entry name" value="Band_7"/>
    <property type="match status" value="1"/>
</dbReference>
<dbReference type="GO" id="GO:0016020">
    <property type="term" value="C:membrane"/>
    <property type="evidence" value="ECO:0007669"/>
    <property type="project" value="UniProtKB-SubCell"/>
</dbReference>
<protein>
    <recommendedName>
        <fullName evidence="6">Protein HflK</fullName>
    </recommendedName>
</protein>
<evidence type="ECO:0000259" key="7">
    <source>
        <dbReference type="SMART" id="SM00244"/>
    </source>
</evidence>
<evidence type="ECO:0000256" key="5">
    <source>
        <dbReference type="ARBA" id="ARBA00023136"/>
    </source>
</evidence>
<dbReference type="PANTHER" id="PTHR43327">
    <property type="entry name" value="STOMATIN-LIKE PROTEIN 2, MITOCHONDRIAL"/>
    <property type="match status" value="1"/>
</dbReference>
<dbReference type="HOGENOM" id="CLU_039173_0_1_12"/>
<sequence>MSEKNVSPQNLPFTLKPGMIILILVVLAVLVGAGTSFFVVDQTEEAIVTRFGRYQRRVGPGLQTKLPFGIEQNHNVQTQVVQNMSFGFRTQQAGVQTRYDSRDYSHESIMLTGDLNIVDVEWIIQYRIAEPYNWLFKVEDRDQTIRDISQSVMNELVGDRAILDVISSERRNIEFRSEELLNEIFNEYELGIRVTSVRLQNIVPPRGRVQDAFEDVNRAIQDMNRKINEGRRAFNEEIPRARGEADRMLQTAEGYAARRVNTARGDVARFNAILTEYRQQPQVTRVRLYNELMESLFDQEDSVNLIDRQFTNLLPLLNLDTVPGGQQ</sequence>
<dbReference type="Gene3D" id="3.30.479.30">
    <property type="entry name" value="Band 7 domain"/>
    <property type="match status" value="1"/>
</dbReference>
<gene>
    <name evidence="8" type="ordered locus">Spiaf_1712</name>
</gene>
<evidence type="ECO:0000256" key="1">
    <source>
        <dbReference type="ARBA" id="ARBA00004167"/>
    </source>
</evidence>
<dbReference type="SUPFAM" id="SSF117892">
    <property type="entry name" value="Band 7/SPFH domain"/>
    <property type="match status" value="1"/>
</dbReference>
<dbReference type="AlphaFoldDB" id="H9UJS6"/>
<evidence type="ECO:0000256" key="4">
    <source>
        <dbReference type="ARBA" id="ARBA00022989"/>
    </source>
</evidence>
<accession>H9UJS6</accession>
<evidence type="ECO:0000256" key="3">
    <source>
        <dbReference type="ARBA" id="ARBA00022692"/>
    </source>
</evidence>
<feature type="transmembrane region" description="Helical" evidence="6">
    <location>
        <begin position="20"/>
        <end position="40"/>
    </location>
</feature>
<organism evidence="8 9">
    <name type="scientific">Spirochaeta africana (strain ATCC 700263 / DSM 8902 / Z-7692)</name>
    <dbReference type="NCBI Taxonomy" id="889378"/>
    <lineage>
        <taxon>Bacteria</taxon>
        <taxon>Pseudomonadati</taxon>
        <taxon>Spirochaetota</taxon>
        <taxon>Spirochaetia</taxon>
        <taxon>Spirochaetales</taxon>
        <taxon>Spirochaetaceae</taxon>
        <taxon>Spirochaeta</taxon>
    </lineage>
</organism>
<dbReference type="KEGG" id="sfc:Spiaf_1712"/>
<dbReference type="EMBL" id="CP003282">
    <property type="protein sequence ID" value="AFG37769.1"/>
    <property type="molecule type" value="Genomic_DNA"/>
</dbReference>
<comment type="subcellular location">
    <subcellularLocation>
        <location evidence="1">Membrane</location>
        <topology evidence="1">Single-pass membrane protein</topology>
    </subcellularLocation>
</comment>
<feature type="domain" description="Band 7" evidence="7">
    <location>
        <begin position="35"/>
        <end position="217"/>
    </location>
</feature>
<dbReference type="InterPro" id="IPR001107">
    <property type="entry name" value="Band_7"/>
</dbReference>
<dbReference type="STRING" id="889378.Spiaf_1712"/>
<keyword evidence="5 6" id="KW-0472">Membrane</keyword>
<evidence type="ECO:0000313" key="8">
    <source>
        <dbReference type="EMBL" id="AFG37769.1"/>
    </source>
</evidence>
<evidence type="ECO:0000313" key="9">
    <source>
        <dbReference type="Proteomes" id="UP000007383"/>
    </source>
</evidence>
<keyword evidence="4 6" id="KW-1133">Transmembrane helix</keyword>
<dbReference type="PATRIC" id="fig|889378.3.peg.1698"/>
<dbReference type="PANTHER" id="PTHR43327:SF2">
    <property type="entry name" value="MODULATOR OF FTSH PROTEASE HFLK"/>
    <property type="match status" value="1"/>
</dbReference>
<dbReference type="eggNOG" id="COG0330">
    <property type="taxonomic scope" value="Bacteria"/>
</dbReference>
<comment type="similarity">
    <text evidence="2 6">Belongs to the band 7/mec-2 family. HflK subfamily.</text>
</comment>
<keyword evidence="9" id="KW-1185">Reference proteome</keyword>
<evidence type="ECO:0000256" key="6">
    <source>
        <dbReference type="RuleBase" id="RU364113"/>
    </source>
</evidence>
<comment type="function">
    <text evidence="6">HflC and HflK could encode or regulate a protease.</text>
</comment>
<dbReference type="OrthoDB" id="9779595at2"/>
<dbReference type="SMART" id="SM00244">
    <property type="entry name" value="PHB"/>
    <property type="match status" value="1"/>
</dbReference>
<comment type="subunit">
    <text evidence="6">HflC and HflK may interact to form a multimeric complex.</text>
</comment>
<dbReference type="NCBIfam" id="TIGR01933">
    <property type="entry name" value="hflK"/>
    <property type="match status" value="1"/>
</dbReference>
<dbReference type="InterPro" id="IPR050710">
    <property type="entry name" value="Band7/mec-2_domain"/>
</dbReference>
<evidence type="ECO:0000256" key="2">
    <source>
        <dbReference type="ARBA" id="ARBA00006971"/>
    </source>
</evidence>
<dbReference type="RefSeq" id="WP_014455752.1">
    <property type="nucleotide sequence ID" value="NC_017098.1"/>
</dbReference>
<reference evidence="9" key="1">
    <citation type="journal article" date="2013" name="Stand. Genomic Sci.">
        <title>Complete genome sequence of the halophilic bacterium Spirochaeta africana type strain (Z-7692(T)) from the alkaline Lake Magadi in the East African Rift.</title>
        <authorList>
            <person name="Liolos K."/>
            <person name="Abt B."/>
            <person name="Scheuner C."/>
            <person name="Teshima H."/>
            <person name="Held B."/>
            <person name="Lapidus A."/>
            <person name="Nolan M."/>
            <person name="Lucas S."/>
            <person name="Deshpande S."/>
            <person name="Cheng J.F."/>
            <person name="Tapia R."/>
            <person name="Goodwin L.A."/>
            <person name="Pitluck S."/>
            <person name="Pagani I."/>
            <person name="Ivanova N."/>
            <person name="Mavromatis K."/>
            <person name="Mikhailova N."/>
            <person name="Huntemann M."/>
            <person name="Pati A."/>
            <person name="Chen A."/>
            <person name="Palaniappan K."/>
            <person name="Land M."/>
            <person name="Rohde M."/>
            <person name="Tindall B.J."/>
            <person name="Detter J.C."/>
            <person name="Goker M."/>
            <person name="Bristow J."/>
            <person name="Eisen J.A."/>
            <person name="Markowitz V."/>
            <person name="Hugenholtz P."/>
            <person name="Woyke T."/>
            <person name="Klenk H.P."/>
            <person name="Kyrpides N.C."/>
        </authorList>
    </citation>
    <scope>NUCLEOTIDE SEQUENCE</scope>
    <source>
        <strain evidence="9">ATCC 700263 / DSM 8902 / Z-7692</strain>
    </source>
</reference>
<dbReference type="CDD" id="cd03404">
    <property type="entry name" value="SPFH_HflK"/>
    <property type="match status" value="1"/>
</dbReference>
<keyword evidence="3 6" id="KW-0812">Transmembrane</keyword>